<reference evidence="2 3" key="1">
    <citation type="submission" date="2021-06" db="EMBL/GenBank/DDBJ databases">
        <title>A haploid diamondback moth (Plutella xylostella L.) genome assembly resolves 31 chromosomes and identifies a diamide resistance mutation.</title>
        <authorList>
            <person name="Ward C.M."/>
            <person name="Perry K.D."/>
            <person name="Baker G."/>
            <person name="Powis K."/>
            <person name="Heckel D.G."/>
            <person name="Baxter S.W."/>
        </authorList>
    </citation>
    <scope>NUCLEOTIDE SEQUENCE [LARGE SCALE GENOMIC DNA]</scope>
    <source>
        <strain evidence="2 3">LV</strain>
        <tissue evidence="2">Single pupa</tissue>
    </source>
</reference>
<evidence type="ECO:0000256" key="1">
    <source>
        <dbReference type="SAM" id="MobiDB-lite"/>
    </source>
</evidence>
<feature type="region of interest" description="Disordered" evidence="1">
    <location>
        <begin position="340"/>
        <end position="584"/>
    </location>
</feature>
<dbReference type="Proteomes" id="UP000823941">
    <property type="component" value="Chromosome 13"/>
</dbReference>
<feature type="compositionally biased region" description="Basic and acidic residues" evidence="1">
    <location>
        <begin position="465"/>
        <end position="475"/>
    </location>
</feature>
<feature type="compositionally biased region" description="Low complexity" evidence="1">
    <location>
        <begin position="444"/>
        <end position="455"/>
    </location>
</feature>
<feature type="region of interest" description="Disordered" evidence="1">
    <location>
        <begin position="1"/>
        <end position="35"/>
    </location>
</feature>
<feature type="compositionally biased region" description="Polar residues" evidence="1">
    <location>
        <begin position="12"/>
        <end position="22"/>
    </location>
</feature>
<feature type="compositionally biased region" description="Basic and acidic residues" evidence="1">
    <location>
        <begin position="663"/>
        <end position="679"/>
    </location>
</feature>
<protein>
    <submittedName>
        <fullName evidence="2">Uncharacterized protein</fullName>
    </submittedName>
</protein>
<accession>A0ABQ7QJM3</accession>
<evidence type="ECO:0000313" key="3">
    <source>
        <dbReference type="Proteomes" id="UP000823941"/>
    </source>
</evidence>
<dbReference type="EMBL" id="JAHIBW010000013">
    <property type="protein sequence ID" value="KAG7305382.1"/>
    <property type="molecule type" value="Genomic_DNA"/>
</dbReference>
<sequence length="679" mass="72825">MHPLVAMRKTSQDGGDSTSVTSGADEHRRTSAGILKTTRSSLKRRVQNFSHESDDAAIEPLLQREKNEISAQSAKLLMSKCKTDQPIGGVATKVFQSKQPAATVTANGVKDCGTVKTVVTGHVMSSNVYANINAPKPSDPAPKTQLLVEVDSNKPIGHTSSPLIFTTAKIHSDGKTKQMEPTHTAGVPISSTIESNNVLNESTDKAKADEVKKHDMQMSNKNITSVPGSIAHDIKSVKPGIKPNASKDNVLDSTKGTGVKILTSVPKADAGTLTDLKMSVSKNSDVKNTSNTATVETKIKENFNAYTSKDVKGVYSADSNQLKDKTIIVESLVTNKTLKDKKGEENEKNTAKDSEKEELKKKLSELEAELERRNREDEKSKSLASRMSKPIETKTTSTSTDHIDVTKSTKNLSKLDHSKYQLPKFAPIEESTDSDSDKVKLKSDSSSSSTVSFVTAYKVTPKAESSPKESKDTDKTNIIPPLPKLDTSKSSPKESKDTDKTNIIPPVLKNETSKSSPKESKDTDKTNIIPPVTKAETSKSVPKELKDTDKTNITPLISKTETSNSTNENEKTKPVKAAAGTGSVRSTTKTMNVTVASKSVTTASKTPTTSTVRQTGAAATTASASTTKTSKLPTSTVTHSKTSTHTVSSTKTTVSTSSQNKATDAKNKQLNKDIKTSKA</sequence>
<feature type="compositionally biased region" description="Basic and acidic residues" evidence="1">
    <location>
        <begin position="340"/>
        <end position="381"/>
    </location>
</feature>
<gene>
    <name evidence="2" type="ORF">JYU34_009448</name>
</gene>
<feature type="compositionally biased region" description="Basic and acidic residues" evidence="1">
    <location>
        <begin position="491"/>
        <end position="500"/>
    </location>
</feature>
<name>A0ABQ7QJM3_PLUXY</name>
<feature type="compositionally biased region" description="Basic and acidic residues" evidence="1">
    <location>
        <begin position="401"/>
        <end position="419"/>
    </location>
</feature>
<comment type="caution">
    <text evidence="2">The sequence shown here is derived from an EMBL/GenBank/DDBJ whole genome shotgun (WGS) entry which is preliminary data.</text>
</comment>
<feature type="compositionally biased region" description="Basic and acidic residues" evidence="1">
    <location>
        <begin position="541"/>
        <end position="550"/>
    </location>
</feature>
<feature type="compositionally biased region" description="Basic and acidic residues" evidence="1">
    <location>
        <begin position="516"/>
        <end position="525"/>
    </location>
</feature>
<feature type="compositionally biased region" description="Low complexity" evidence="1">
    <location>
        <begin position="598"/>
        <end position="658"/>
    </location>
</feature>
<evidence type="ECO:0000313" key="2">
    <source>
        <dbReference type="EMBL" id="KAG7305382.1"/>
    </source>
</evidence>
<organism evidence="2 3">
    <name type="scientific">Plutella xylostella</name>
    <name type="common">Diamondback moth</name>
    <name type="synonym">Plutella maculipennis</name>
    <dbReference type="NCBI Taxonomy" id="51655"/>
    <lineage>
        <taxon>Eukaryota</taxon>
        <taxon>Metazoa</taxon>
        <taxon>Ecdysozoa</taxon>
        <taxon>Arthropoda</taxon>
        <taxon>Hexapoda</taxon>
        <taxon>Insecta</taxon>
        <taxon>Pterygota</taxon>
        <taxon>Neoptera</taxon>
        <taxon>Endopterygota</taxon>
        <taxon>Lepidoptera</taxon>
        <taxon>Glossata</taxon>
        <taxon>Ditrysia</taxon>
        <taxon>Yponomeutoidea</taxon>
        <taxon>Plutellidae</taxon>
        <taxon>Plutella</taxon>
    </lineage>
</organism>
<feature type="compositionally biased region" description="Polar residues" evidence="1">
    <location>
        <begin position="551"/>
        <end position="567"/>
    </location>
</feature>
<keyword evidence="3" id="KW-1185">Reference proteome</keyword>
<feature type="region of interest" description="Disordered" evidence="1">
    <location>
        <begin position="598"/>
        <end position="679"/>
    </location>
</feature>
<proteinExistence type="predicted"/>